<gene>
    <name evidence="2" type="ORF">NCTC12224_02370</name>
</gene>
<dbReference type="AlphaFoldDB" id="A0A380KGK5"/>
<dbReference type="SUPFAM" id="SSF75005">
    <property type="entry name" value="Arabinanase/levansucrase/invertase"/>
    <property type="match status" value="1"/>
</dbReference>
<proteinExistence type="predicted"/>
<dbReference type="Proteomes" id="UP000254924">
    <property type="component" value="Unassembled WGS sequence"/>
</dbReference>
<dbReference type="EMBL" id="UHFN01000007">
    <property type="protein sequence ID" value="SUN63296.1"/>
    <property type="molecule type" value="Genomic_DNA"/>
</dbReference>
<organism evidence="2 3">
    <name type="scientific">Streptococcus hyointestinalis</name>
    <dbReference type="NCBI Taxonomy" id="1337"/>
    <lineage>
        <taxon>Bacteria</taxon>
        <taxon>Bacillati</taxon>
        <taxon>Bacillota</taxon>
        <taxon>Bacilli</taxon>
        <taxon>Lactobacillales</taxon>
        <taxon>Streptococcaceae</taxon>
        <taxon>Streptococcus</taxon>
    </lineage>
</organism>
<keyword evidence="1" id="KW-1133">Transmembrane helix</keyword>
<reference evidence="2 3" key="1">
    <citation type="submission" date="2018-06" db="EMBL/GenBank/DDBJ databases">
        <authorList>
            <consortium name="Pathogen Informatics"/>
            <person name="Doyle S."/>
        </authorList>
    </citation>
    <scope>NUCLEOTIDE SEQUENCE [LARGE SCALE GENOMIC DNA]</scope>
    <source>
        <strain evidence="2 3">NCTC12224</strain>
    </source>
</reference>
<evidence type="ECO:0000313" key="2">
    <source>
        <dbReference type="EMBL" id="SUN63296.1"/>
    </source>
</evidence>
<keyword evidence="3" id="KW-1185">Reference proteome</keyword>
<evidence type="ECO:0000313" key="3">
    <source>
        <dbReference type="Proteomes" id="UP000254924"/>
    </source>
</evidence>
<accession>A0A380KGK5</accession>
<sequence>MILYTFMPDGDWTKDNGMTFYQADITSPLSLSGKIHYTSEDMPGCDMSLMQARNGILYGVVTKYDFAQNYEVIFYQGYNLKQLKPQYIDLGIRKLSQSLGREPQRIWAPDFFQDTDGTTYLFTTVNDKGRIKDKNNEEIFHHSIYVSKIDVSEMKVLETQSVDLPLDKNYIDAHVFQREDSYYLLVKDEFTKTIDYYQSDDLNNWNLVKEDFLSYAIGESIDYTEGQFTLNIGGTYYVFFDKYRGSDKYPKNQYVITTTDFKNFSKPQVVTDSKKTILRHGSAIVYQEKPYEAIMFFKVMTGIQGIVLICYVIAVRKK</sequence>
<feature type="transmembrane region" description="Helical" evidence="1">
    <location>
        <begin position="293"/>
        <end position="314"/>
    </location>
</feature>
<name>A0A380KGK5_9STRE</name>
<keyword evidence="1" id="KW-0812">Transmembrane</keyword>
<dbReference type="InterPro" id="IPR023296">
    <property type="entry name" value="Glyco_hydro_beta-prop_sf"/>
</dbReference>
<evidence type="ECO:0000256" key="1">
    <source>
        <dbReference type="SAM" id="Phobius"/>
    </source>
</evidence>
<dbReference type="Gene3D" id="2.115.10.20">
    <property type="entry name" value="Glycosyl hydrolase domain, family 43"/>
    <property type="match status" value="1"/>
</dbReference>
<protein>
    <submittedName>
        <fullName evidence="2">Uncharacterized protein</fullName>
    </submittedName>
</protein>
<keyword evidence="1" id="KW-0472">Membrane</keyword>